<gene>
    <name evidence="2" type="ORF">SAMN05444340_12035</name>
</gene>
<reference evidence="2 3" key="1">
    <citation type="submission" date="2016-10" db="EMBL/GenBank/DDBJ databases">
        <authorList>
            <person name="de Groot N.N."/>
        </authorList>
    </citation>
    <scope>NUCLEOTIDE SEQUENCE [LARGE SCALE GENOMIC DNA]</scope>
    <source>
        <strain evidence="2 3">DSM 26880</strain>
    </source>
</reference>
<protein>
    <recommendedName>
        <fullName evidence="4">Curlin associated repeat-containing protein</fullName>
    </recommendedName>
</protein>
<keyword evidence="1" id="KW-0732">Signal</keyword>
<dbReference type="STRING" id="321339.SAMN05444340_12035"/>
<proteinExistence type="predicted"/>
<keyword evidence="3" id="KW-1185">Reference proteome</keyword>
<dbReference type="OrthoDB" id="8373668at2"/>
<sequence length="116" mass="11971">MKSILIAAVALPLSVSGAFAQNLSVVDQFGYWNEQVTAQSGANTSVTFQDGWHNDAATLQVGENTSVTTQVGAFNNSLTEQYGANFSATVQAGAAGHISDTRQVGGGNASMTVQTD</sequence>
<dbReference type="AlphaFoldDB" id="A0A1H3N6U3"/>
<evidence type="ECO:0000313" key="2">
    <source>
        <dbReference type="EMBL" id="SDY83939.1"/>
    </source>
</evidence>
<evidence type="ECO:0000256" key="1">
    <source>
        <dbReference type="SAM" id="SignalP"/>
    </source>
</evidence>
<dbReference type="Proteomes" id="UP000199286">
    <property type="component" value="Unassembled WGS sequence"/>
</dbReference>
<dbReference type="EMBL" id="FNPF01000020">
    <property type="protein sequence ID" value="SDY83939.1"/>
    <property type="molecule type" value="Genomic_DNA"/>
</dbReference>
<feature type="signal peptide" evidence="1">
    <location>
        <begin position="1"/>
        <end position="20"/>
    </location>
</feature>
<organism evidence="2 3">
    <name type="scientific">Citreimonas salinaria</name>
    <dbReference type="NCBI Taxonomy" id="321339"/>
    <lineage>
        <taxon>Bacteria</taxon>
        <taxon>Pseudomonadati</taxon>
        <taxon>Pseudomonadota</taxon>
        <taxon>Alphaproteobacteria</taxon>
        <taxon>Rhodobacterales</taxon>
        <taxon>Roseobacteraceae</taxon>
        <taxon>Citreimonas</taxon>
    </lineage>
</organism>
<evidence type="ECO:0008006" key="4">
    <source>
        <dbReference type="Google" id="ProtNLM"/>
    </source>
</evidence>
<feature type="chain" id="PRO_5011661980" description="Curlin associated repeat-containing protein" evidence="1">
    <location>
        <begin position="21"/>
        <end position="116"/>
    </location>
</feature>
<name>A0A1H3N6U3_9RHOB</name>
<evidence type="ECO:0000313" key="3">
    <source>
        <dbReference type="Proteomes" id="UP000199286"/>
    </source>
</evidence>
<dbReference type="RefSeq" id="WP_089885611.1">
    <property type="nucleotide sequence ID" value="NZ_FNPF01000020.1"/>
</dbReference>
<accession>A0A1H3N6U3</accession>